<sequence>MHQSHNIAWDSLSSHLVFIYENRAVTPHRTDLFPRRLPSQGKSLNHFARTLASTIRAFSATERTKYPVHYDAPLTGPVFSDEILSRYSTVGSRYANLGDSLVTAQNQNIEHWIDRAGADSTYKHKYPGDLADIIKILLAEGAMDSLLMLAQHPKIPIDELYSIGWGHSFGWDHVMMWALDAYILFNVILAKPELHDGGRYRTMESYKRVVRNLIAWMDYDAQAFPHRQFLCGSRMGYVGEIESLHPVAEKIEDLEPLADGEKLHEYLKTCFRLLYQFDTVAKECGIELDWEGSIVQSTMWELETSFTEGEEGQWIGRFV</sequence>
<proteinExistence type="predicted"/>
<reference evidence="1" key="1">
    <citation type="submission" date="2023-03" db="EMBL/GenBank/DDBJ databases">
        <title>Massive genome expansion in bonnet fungi (Mycena s.s.) driven by repeated elements and novel gene families across ecological guilds.</title>
        <authorList>
            <consortium name="Lawrence Berkeley National Laboratory"/>
            <person name="Harder C.B."/>
            <person name="Miyauchi S."/>
            <person name="Viragh M."/>
            <person name="Kuo A."/>
            <person name="Thoen E."/>
            <person name="Andreopoulos B."/>
            <person name="Lu D."/>
            <person name="Skrede I."/>
            <person name="Drula E."/>
            <person name="Henrissat B."/>
            <person name="Morin E."/>
            <person name="Kohler A."/>
            <person name="Barry K."/>
            <person name="LaButti K."/>
            <person name="Morin E."/>
            <person name="Salamov A."/>
            <person name="Lipzen A."/>
            <person name="Mereny Z."/>
            <person name="Hegedus B."/>
            <person name="Baldrian P."/>
            <person name="Stursova M."/>
            <person name="Weitz H."/>
            <person name="Taylor A."/>
            <person name="Grigoriev I.V."/>
            <person name="Nagy L.G."/>
            <person name="Martin F."/>
            <person name="Kauserud H."/>
        </authorList>
    </citation>
    <scope>NUCLEOTIDE SEQUENCE</scope>
    <source>
        <strain evidence="1">9284</strain>
    </source>
</reference>
<gene>
    <name evidence="1" type="ORF">FB45DRAFT_915797</name>
</gene>
<dbReference type="AlphaFoldDB" id="A0AAD7BTQ6"/>
<dbReference type="EMBL" id="JARKIF010000009">
    <property type="protein sequence ID" value="KAJ7630531.1"/>
    <property type="molecule type" value="Genomic_DNA"/>
</dbReference>
<evidence type="ECO:0000313" key="1">
    <source>
        <dbReference type="EMBL" id="KAJ7630531.1"/>
    </source>
</evidence>
<organism evidence="1 2">
    <name type="scientific">Roridomyces roridus</name>
    <dbReference type="NCBI Taxonomy" id="1738132"/>
    <lineage>
        <taxon>Eukaryota</taxon>
        <taxon>Fungi</taxon>
        <taxon>Dikarya</taxon>
        <taxon>Basidiomycota</taxon>
        <taxon>Agaricomycotina</taxon>
        <taxon>Agaricomycetes</taxon>
        <taxon>Agaricomycetidae</taxon>
        <taxon>Agaricales</taxon>
        <taxon>Marasmiineae</taxon>
        <taxon>Mycenaceae</taxon>
        <taxon>Roridomyces</taxon>
    </lineage>
</organism>
<protein>
    <submittedName>
        <fullName evidence="1">Uncharacterized protein</fullName>
    </submittedName>
</protein>
<dbReference type="Proteomes" id="UP001221142">
    <property type="component" value="Unassembled WGS sequence"/>
</dbReference>
<accession>A0AAD7BTQ6</accession>
<name>A0AAD7BTQ6_9AGAR</name>
<comment type="caution">
    <text evidence="1">The sequence shown here is derived from an EMBL/GenBank/DDBJ whole genome shotgun (WGS) entry which is preliminary data.</text>
</comment>
<evidence type="ECO:0000313" key="2">
    <source>
        <dbReference type="Proteomes" id="UP001221142"/>
    </source>
</evidence>
<keyword evidence="2" id="KW-1185">Reference proteome</keyword>